<dbReference type="Pfam" id="PF06747">
    <property type="entry name" value="CHCH"/>
    <property type="match status" value="1"/>
</dbReference>
<dbReference type="AlphaFoldDB" id="A0A8T2QBF4"/>
<dbReference type="PANTHER" id="PTHR13523:SF2">
    <property type="entry name" value="COILED-COIL-HELIX-COILED-COIL-HELIX DOMAIN CONTAINING 2, ISOFORM A-RELATED"/>
    <property type="match status" value="1"/>
</dbReference>
<feature type="compositionally biased region" description="Pro residues" evidence="2">
    <location>
        <begin position="24"/>
        <end position="39"/>
    </location>
</feature>
<gene>
    <name evidence="4" type="ORF">KP509_36G026100</name>
</gene>
<dbReference type="Proteomes" id="UP000825935">
    <property type="component" value="Chromosome 36"/>
</dbReference>
<dbReference type="InterPro" id="IPR010625">
    <property type="entry name" value="CHCH"/>
</dbReference>
<proteinExistence type="predicted"/>
<evidence type="ECO:0000259" key="3">
    <source>
        <dbReference type="Pfam" id="PF06747"/>
    </source>
</evidence>
<dbReference type="EMBL" id="CM035441">
    <property type="protein sequence ID" value="KAH7281024.1"/>
    <property type="molecule type" value="Genomic_DNA"/>
</dbReference>
<sequence>MPRQRGGGRPARHPVRTASAPVRSAPPPAPVSHAPPPAPTQGGGGSMLGGIGSTIAEGMAFGTGSAIAHRVVDGFMGPRTVTHEHVNIEASSTQAAPLNNPIAASGFDACANHAKAFQDCINANDSDISKCQFYVDMLNQCRRGSPSVSL</sequence>
<accession>A0A8T2QBF4</accession>
<dbReference type="GO" id="GO:0005634">
    <property type="term" value="C:nucleus"/>
    <property type="evidence" value="ECO:0007669"/>
    <property type="project" value="TreeGrafter"/>
</dbReference>
<dbReference type="InterPro" id="IPR009069">
    <property type="entry name" value="Cys_alpha_HP_mot_SF"/>
</dbReference>
<keyword evidence="5" id="KW-1185">Reference proteome</keyword>
<keyword evidence="1" id="KW-1015">Disulfide bond</keyword>
<organism evidence="4 5">
    <name type="scientific">Ceratopteris richardii</name>
    <name type="common">Triangle waterfern</name>
    <dbReference type="NCBI Taxonomy" id="49495"/>
    <lineage>
        <taxon>Eukaryota</taxon>
        <taxon>Viridiplantae</taxon>
        <taxon>Streptophyta</taxon>
        <taxon>Embryophyta</taxon>
        <taxon>Tracheophyta</taxon>
        <taxon>Polypodiopsida</taxon>
        <taxon>Polypodiidae</taxon>
        <taxon>Polypodiales</taxon>
        <taxon>Pteridineae</taxon>
        <taxon>Pteridaceae</taxon>
        <taxon>Parkerioideae</taxon>
        <taxon>Ceratopteris</taxon>
    </lineage>
</organism>
<feature type="region of interest" description="Disordered" evidence="2">
    <location>
        <begin position="1"/>
        <end position="50"/>
    </location>
</feature>
<reference evidence="4" key="1">
    <citation type="submission" date="2021-08" db="EMBL/GenBank/DDBJ databases">
        <title>WGS assembly of Ceratopteris richardii.</title>
        <authorList>
            <person name="Marchant D.B."/>
            <person name="Chen G."/>
            <person name="Jenkins J."/>
            <person name="Shu S."/>
            <person name="Leebens-Mack J."/>
            <person name="Grimwood J."/>
            <person name="Schmutz J."/>
            <person name="Soltis P."/>
            <person name="Soltis D."/>
            <person name="Chen Z.-H."/>
        </authorList>
    </citation>
    <scope>NUCLEOTIDE SEQUENCE</scope>
    <source>
        <strain evidence="4">Whitten #5841</strain>
        <tissue evidence="4">Leaf</tissue>
    </source>
</reference>
<protein>
    <recommendedName>
        <fullName evidence="3">CHCH domain-containing protein</fullName>
    </recommendedName>
</protein>
<dbReference type="PANTHER" id="PTHR13523">
    <property type="entry name" value="COILED-COIL-HELIX-COILED-COIL-HELIX DOMAIN CONTAINING 2/NUR77"/>
    <property type="match status" value="1"/>
</dbReference>
<name>A0A8T2QBF4_CERRI</name>
<feature type="compositionally biased region" description="Gly residues" evidence="2">
    <location>
        <begin position="41"/>
        <end position="50"/>
    </location>
</feature>
<dbReference type="SUPFAM" id="SSF47072">
    <property type="entry name" value="Cysteine alpha-hairpin motif"/>
    <property type="match status" value="1"/>
</dbReference>
<dbReference type="Gene3D" id="1.10.287.1130">
    <property type="entry name" value="CytochromE C oxidase copper chaperone"/>
    <property type="match status" value="1"/>
</dbReference>
<dbReference type="InterPro" id="IPR055304">
    <property type="entry name" value="CHCHD2/10-like"/>
</dbReference>
<evidence type="ECO:0000256" key="1">
    <source>
        <dbReference type="ARBA" id="ARBA00023157"/>
    </source>
</evidence>
<comment type="caution">
    <text evidence="4">The sequence shown here is derived from an EMBL/GenBank/DDBJ whole genome shotgun (WGS) entry which is preliminary data.</text>
</comment>
<dbReference type="OMA" id="YNTIRIE"/>
<feature type="domain" description="CHCH" evidence="3">
    <location>
        <begin position="110"/>
        <end position="143"/>
    </location>
</feature>
<evidence type="ECO:0000313" key="4">
    <source>
        <dbReference type="EMBL" id="KAH7281024.1"/>
    </source>
</evidence>
<dbReference type="GO" id="GO:0005739">
    <property type="term" value="C:mitochondrion"/>
    <property type="evidence" value="ECO:0007669"/>
    <property type="project" value="TreeGrafter"/>
</dbReference>
<evidence type="ECO:0000313" key="5">
    <source>
        <dbReference type="Proteomes" id="UP000825935"/>
    </source>
</evidence>
<dbReference type="OrthoDB" id="1106148at2759"/>
<dbReference type="GO" id="GO:0007005">
    <property type="term" value="P:mitochondrion organization"/>
    <property type="evidence" value="ECO:0007669"/>
    <property type="project" value="InterPro"/>
</dbReference>
<evidence type="ECO:0000256" key="2">
    <source>
        <dbReference type="SAM" id="MobiDB-lite"/>
    </source>
</evidence>
<dbReference type="EMBL" id="CM035441">
    <property type="protein sequence ID" value="KAH7281025.1"/>
    <property type="molecule type" value="Genomic_DNA"/>
</dbReference>